<evidence type="ECO:0000256" key="1">
    <source>
        <dbReference type="SAM" id="SignalP"/>
    </source>
</evidence>
<evidence type="ECO:0000313" key="3">
    <source>
        <dbReference type="Proteomes" id="UP000219048"/>
    </source>
</evidence>
<dbReference type="EMBL" id="OBEH01000001">
    <property type="protein sequence ID" value="SNY94612.1"/>
    <property type="molecule type" value="Genomic_DNA"/>
</dbReference>
<proteinExistence type="predicted"/>
<keyword evidence="1" id="KW-0732">Signal</keyword>
<dbReference type="RefSeq" id="WP_097043928.1">
    <property type="nucleotide sequence ID" value="NZ_OBEH01000001.1"/>
</dbReference>
<feature type="chain" id="PRO_5012786680" description="Lipocalin-like domain-containing protein" evidence="1">
    <location>
        <begin position="20"/>
        <end position="127"/>
    </location>
</feature>
<feature type="signal peptide" evidence="1">
    <location>
        <begin position="1"/>
        <end position="19"/>
    </location>
</feature>
<keyword evidence="3" id="KW-1185">Reference proteome</keyword>
<evidence type="ECO:0000313" key="2">
    <source>
        <dbReference type="EMBL" id="SNY94612.1"/>
    </source>
</evidence>
<protein>
    <recommendedName>
        <fullName evidence="4">Lipocalin-like domain-containing protein</fullName>
    </recommendedName>
</protein>
<dbReference type="AlphaFoldDB" id="A0A285MBP3"/>
<name>A0A285MBP3_9FLAO</name>
<organism evidence="2 3">
    <name type="scientific">Flagellimonas pacifica</name>
    <dbReference type="NCBI Taxonomy" id="1247520"/>
    <lineage>
        <taxon>Bacteria</taxon>
        <taxon>Pseudomonadati</taxon>
        <taxon>Bacteroidota</taxon>
        <taxon>Flavobacteriia</taxon>
        <taxon>Flavobacteriales</taxon>
        <taxon>Flavobacteriaceae</taxon>
        <taxon>Flagellimonas</taxon>
    </lineage>
</organism>
<reference evidence="3" key="1">
    <citation type="submission" date="2017-09" db="EMBL/GenBank/DDBJ databases">
        <authorList>
            <person name="Varghese N."/>
            <person name="Submissions S."/>
        </authorList>
    </citation>
    <scope>NUCLEOTIDE SEQUENCE [LARGE SCALE GENOMIC DNA]</scope>
    <source>
        <strain evidence="3">DSM 25885</strain>
    </source>
</reference>
<sequence>MRKAVFLFTLLFVFNSCSSDDDVVDAALNGTWVLNKASCFCGFGEDFDFSGHKLTFDSSEQRVIVENTDDTWFVAESGTYTFINNGSTININGRLYTYDIEGNSLNLIFVDNPDIADDEIGLFYTKD</sequence>
<dbReference type="Proteomes" id="UP000219048">
    <property type="component" value="Unassembled WGS sequence"/>
</dbReference>
<accession>A0A285MBP3</accession>
<dbReference type="OrthoDB" id="1448913at2"/>
<gene>
    <name evidence="2" type="ORF">SAMN06265377_0272</name>
</gene>
<evidence type="ECO:0008006" key="4">
    <source>
        <dbReference type="Google" id="ProtNLM"/>
    </source>
</evidence>